<protein>
    <recommendedName>
        <fullName evidence="3">Tat pathway signal sequence domain protein</fullName>
    </recommendedName>
</protein>
<proteinExistence type="predicted"/>
<dbReference type="EMBL" id="BAEK01000030">
    <property type="protein sequence ID" value="GAC04609.1"/>
    <property type="molecule type" value="Genomic_DNA"/>
</dbReference>
<organism evidence="1 2">
    <name type="scientific">Paraglaciecola agarilytica NO2</name>
    <dbReference type="NCBI Taxonomy" id="1125747"/>
    <lineage>
        <taxon>Bacteria</taxon>
        <taxon>Pseudomonadati</taxon>
        <taxon>Pseudomonadota</taxon>
        <taxon>Gammaproteobacteria</taxon>
        <taxon>Alteromonadales</taxon>
        <taxon>Alteromonadaceae</taxon>
        <taxon>Paraglaciecola</taxon>
    </lineage>
</organism>
<dbReference type="RefSeq" id="WP_008303324.1">
    <property type="nucleotide sequence ID" value="NZ_BAEK01000030.1"/>
</dbReference>
<gene>
    <name evidence="1" type="ORF">GAGA_1754</name>
</gene>
<evidence type="ECO:0000313" key="1">
    <source>
        <dbReference type="EMBL" id="GAC04609.1"/>
    </source>
</evidence>
<accession>A0ABQ0I5I0</accession>
<comment type="caution">
    <text evidence="1">The sequence shown here is derived from an EMBL/GenBank/DDBJ whole genome shotgun (WGS) entry which is preliminary data.</text>
</comment>
<evidence type="ECO:0000313" key="2">
    <source>
        <dbReference type="Proteomes" id="UP000008372"/>
    </source>
</evidence>
<sequence>MKELTTKKTTEVITQPAQSRRKFLMKSTAGVVITTLPAQSVWGACNASGLSGGSRTSETVCEIPLVVGGRSPGSWRVYVKSGNPSKNSTNKVRSMFSLGHSDNLTAAYCSVRNEITNMPNIVLSDGMGAIPEATLNIETALSNTGGIWNLAAYYLNAYYGFYGDLSPYANAEEFVQQAWAVMYINNGGSVPTDYSILESSFTDGYVDKSNLPYGECS</sequence>
<dbReference type="Proteomes" id="UP000008372">
    <property type="component" value="Unassembled WGS sequence"/>
</dbReference>
<reference evidence="1 2" key="1">
    <citation type="journal article" date="2014" name="Environ. Microbiol.">
        <title>Comparative genomics of the marine bacterial genus Glaciecola reveals the high degree of genomic diversity and genomic characteristic for cold adaptation.</title>
        <authorList>
            <person name="Qin Q.L."/>
            <person name="Xie B.B."/>
            <person name="Yu Y."/>
            <person name="Shu Y.L."/>
            <person name="Rong J.C."/>
            <person name="Zhang Y.J."/>
            <person name="Zhao D.L."/>
            <person name="Chen X.L."/>
            <person name="Zhang X.Y."/>
            <person name="Chen B."/>
            <person name="Zhou B.C."/>
            <person name="Zhang Y.Z."/>
        </authorList>
    </citation>
    <scope>NUCLEOTIDE SEQUENCE [LARGE SCALE GENOMIC DNA]</scope>
    <source>
        <strain evidence="1 2">NO2</strain>
    </source>
</reference>
<name>A0ABQ0I5I0_9ALTE</name>
<keyword evidence="2" id="KW-1185">Reference proteome</keyword>
<evidence type="ECO:0008006" key="3">
    <source>
        <dbReference type="Google" id="ProtNLM"/>
    </source>
</evidence>